<keyword evidence="4 6" id="KW-1133">Transmembrane helix</keyword>
<keyword evidence="5 6" id="KW-0472">Membrane</keyword>
<dbReference type="EMBL" id="AM442098">
    <property type="protein sequence ID" value="CAN65115.1"/>
    <property type="molecule type" value="Genomic_DNA"/>
</dbReference>
<evidence type="ECO:0000256" key="4">
    <source>
        <dbReference type="ARBA" id="ARBA00022989"/>
    </source>
</evidence>
<gene>
    <name evidence="7" type="ORF">VITISV_011222</name>
</gene>
<dbReference type="Pfam" id="PF01169">
    <property type="entry name" value="GDT1"/>
    <property type="match status" value="1"/>
</dbReference>
<dbReference type="GO" id="GO:0016020">
    <property type="term" value="C:membrane"/>
    <property type="evidence" value="ECO:0007669"/>
    <property type="project" value="UniProtKB-SubCell"/>
</dbReference>
<evidence type="ECO:0008006" key="8">
    <source>
        <dbReference type="Google" id="ProtNLM"/>
    </source>
</evidence>
<sequence>MSRGIVHSLGVERFLGWGAMSARGAAGGVVVFWDNRVLELVGMEVGLFSISCRFKNCEDGFLWTFTGVYGPTMKWYRELFWEELGVIQGFPSEPSREGRLTGSMRRFSEVIEELALRDLPLHEEPFTWSGGLNGLSSLEFDSIGVEEAARLEEMFSMEEVSLALSDLNGDKAPGPDGFSLAFWQFCWDFVKDEIIGCRIRGREGVGIQVLHLLFADDTLVFCEDSQEQLTFLSWLLLWFEATSGLRINLNKSEILPMGRVENAELLAAELGCKVRSLPSTNLGLPLGASHKSVMVWDRVEERMQKRLALWKRQFISKGGRITLIRSTLVSMPTYLMSLLRMLRVVKLRLEKIQRDFLWGGGVLEKRPHLVKWAVVCSHKKKGGLGIRNLSTLNRAFLCKWSWHFAVEGDSYWKLIISMKFGVERGGWSTRGVKEDYGVGLWKEISKEGLLLLNNVSFSVGDGKRVRFWKDIWCENISLCEVFPSLFDLAVSKDAWVADCWDSMGEEGGWTPCFLRPFNDWEVEEVERFLSTIQGKRLNADVEDRMVWKETKNEIFIVKSLYNSLDHSCAVPFPWSIIWSPYVPTKVLLGSMGALSLMTILSVVIGRIFHSVPAQFQTTLPIGEYAAVTLLMFFGLKSIKDAWDLPSIVVKSGDKSGPELDEFVEAEELVKEKVSKRLTNPLEIVWKSFSLVFFAEWGDRSMLATIALGAAQSPWGVASGAIAGHLFATTIAILGGALLANYISEKLDWAELRGKEVEEGLRSIRVAHVASFIPYKPQGWSHVSMLVLLR</sequence>
<protein>
    <recommendedName>
        <fullName evidence="8">GDT1 family protein</fullName>
    </recommendedName>
</protein>
<dbReference type="PANTHER" id="PTHR33116:SF85">
    <property type="entry name" value="REVERSE TRANSCRIPTASE ZINC-BINDING DOMAIN-CONTAINING PROTEIN"/>
    <property type="match status" value="1"/>
</dbReference>
<accession>A5B061</accession>
<dbReference type="InterPro" id="IPR001727">
    <property type="entry name" value="GDT1-like"/>
</dbReference>
<dbReference type="AlphaFoldDB" id="A5B061"/>
<evidence type="ECO:0000313" key="7">
    <source>
        <dbReference type="EMBL" id="CAN65115.1"/>
    </source>
</evidence>
<dbReference type="GO" id="GO:0046873">
    <property type="term" value="F:metal ion transmembrane transporter activity"/>
    <property type="evidence" value="ECO:0007669"/>
    <property type="project" value="InterPro"/>
</dbReference>
<dbReference type="InterPro" id="IPR036691">
    <property type="entry name" value="Endo/exonu/phosph_ase_sf"/>
</dbReference>
<evidence type="ECO:0000256" key="3">
    <source>
        <dbReference type="ARBA" id="ARBA00022692"/>
    </source>
</evidence>
<comment type="similarity">
    <text evidence="2">Belongs to the GDT1 family.</text>
</comment>
<dbReference type="SUPFAM" id="SSF56219">
    <property type="entry name" value="DNase I-like"/>
    <property type="match status" value="1"/>
</dbReference>
<comment type="subcellular location">
    <subcellularLocation>
        <location evidence="1">Membrane</location>
        <topology evidence="1">Multi-pass membrane protein</topology>
    </subcellularLocation>
</comment>
<evidence type="ECO:0000256" key="5">
    <source>
        <dbReference type="ARBA" id="ARBA00023136"/>
    </source>
</evidence>
<proteinExistence type="inferred from homology"/>
<organism evidence="7">
    <name type="scientific">Vitis vinifera</name>
    <name type="common">Grape</name>
    <dbReference type="NCBI Taxonomy" id="29760"/>
    <lineage>
        <taxon>Eukaryota</taxon>
        <taxon>Viridiplantae</taxon>
        <taxon>Streptophyta</taxon>
        <taxon>Embryophyta</taxon>
        <taxon>Tracheophyta</taxon>
        <taxon>Spermatophyta</taxon>
        <taxon>Magnoliopsida</taxon>
        <taxon>eudicotyledons</taxon>
        <taxon>Gunneridae</taxon>
        <taxon>Pentapetalae</taxon>
        <taxon>rosids</taxon>
        <taxon>Vitales</taxon>
        <taxon>Vitaceae</taxon>
        <taxon>Viteae</taxon>
        <taxon>Vitis</taxon>
    </lineage>
</organism>
<dbReference type="ExpressionAtlas" id="A5B061">
    <property type="expression patterns" value="baseline and differential"/>
</dbReference>
<dbReference type="PANTHER" id="PTHR33116">
    <property type="entry name" value="REVERSE TRANSCRIPTASE ZINC-BINDING DOMAIN-CONTAINING PROTEIN-RELATED-RELATED"/>
    <property type="match status" value="1"/>
</dbReference>
<keyword evidence="3 6" id="KW-0812">Transmembrane</keyword>
<evidence type="ECO:0000256" key="1">
    <source>
        <dbReference type="ARBA" id="ARBA00004141"/>
    </source>
</evidence>
<name>A5B061_VITVI</name>
<evidence type="ECO:0000256" key="6">
    <source>
        <dbReference type="SAM" id="Phobius"/>
    </source>
</evidence>
<evidence type="ECO:0000256" key="2">
    <source>
        <dbReference type="ARBA" id="ARBA00009190"/>
    </source>
</evidence>
<reference evidence="7" key="1">
    <citation type="journal article" date="2007" name="PLoS ONE">
        <title>The first genome sequence of an elite grapevine cultivar (Pinot noir Vitis vinifera L.): coping with a highly heterozygous genome.</title>
        <authorList>
            <person name="Velasco R."/>
            <person name="Zharkikh A."/>
            <person name="Troggio M."/>
            <person name="Cartwright D.A."/>
            <person name="Cestaro A."/>
            <person name="Pruss D."/>
            <person name="Pindo M."/>
            <person name="FitzGerald L.M."/>
            <person name="Vezzulli S."/>
            <person name="Reid J."/>
            <person name="Malacarne G."/>
            <person name="Iliev D."/>
            <person name="Coppola G."/>
            <person name="Wardell B."/>
            <person name="Micheletti D."/>
            <person name="Macalma T."/>
            <person name="Facci M."/>
            <person name="Mitchell J.T."/>
            <person name="Perazzolli M."/>
            <person name="Eldredge G."/>
            <person name="Gatto P."/>
            <person name="Oyzerski R."/>
            <person name="Moretto M."/>
            <person name="Gutin N."/>
            <person name="Stefanini M."/>
            <person name="Chen Y."/>
            <person name="Segala C."/>
            <person name="Davenport C."/>
            <person name="Dematte L."/>
            <person name="Mraz A."/>
            <person name="Battilana J."/>
            <person name="Stormo K."/>
            <person name="Costa F."/>
            <person name="Tao Q."/>
            <person name="Si-Ammour A."/>
            <person name="Harkins T."/>
            <person name="Lackey A."/>
            <person name="Perbost C."/>
            <person name="Taillon B."/>
            <person name="Stella A."/>
            <person name="Solovyev V."/>
            <person name="Fawcett J.A."/>
            <person name="Sterck L."/>
            <person name="Vandepoele K."/>
            <person name="Grando S.M."/>
            <person name="Toppo S."/>
            <person name="Moser C."/>
            <person name="Lanchbury J."/>
            <person name="Bogden R."/>
            <person name="Skolnick M."/>
            <person name="Sgaramella V."/>
            <person name="Bhatnagar S.K."/>
            <person name="Fontana P."/>
            <person name="Gutin A."/>
            <person name="Van de Peer Y."/>
            <person name="Salamini F."/>
            <person name="Viola R."/>
        </authorList>
    </citation>
    <scope>NUCLEOTIDE SEQUENCE</scope>
</reference>
<feature type="transmembrane region" description="Helical" evidence="6">
    <location>
        <begin position="721"/>
        <end position="742"/>
    </location>
</feature>